<dbReference type="eggNOG" id="COG0840">
    <property type="taxonomic scope" value="Bacteria"/>
</dbReference>
<evidence type="ECO:0000313" key="8">
    <source>
        <dbReference type="EMBL" id="CAE78071.1"/>
    </source>
</evidence>
<name>Q6MIA9_BDEBA</name>
<dbReference type="AlphaFoldDB" id="Q6MIA9"/>
<proteinExistence type="inferred from homology"/>
<dbReference type="PRINTS" id="PR00260">
    <property type="entry name" value="CHEMTRNSDUCR"/>
</dbReference>
<dbReference type="InterPro" id="IPR004089">
    <property type="entry name" value="MCPsignal_dom"/>
</dbReference>
<keyword evidence="6" id="KW-1133">Transmembrane helix</keyword>
<dbReference type="GO" id="GO:0005886">
    <property type="term" value="C:plasma membrane"/>
    <property type="evidence" value="ECO:0007669"/>
    <property type="project" value="TreeGrafter"/>
</dbReference>
<protein>
    <submittedName>
        <fullName evidence="8">Chemotaxis protein</fullName>
    </submittedName>
</protein>
<dbReference type="EMBL" id="BX842655">
    <property type="protein sequence ID" value="CAE78071.1"/>
    <property type="molecule type" value="Genomic_DNA"/>
</dbReference>
<sequence>MSMNFKAQFKGLRGKLLGVAVLPLIALSVTAWISFQGFSQIGTMLNESYEVYVPNIRLLGQLNLNRANIGYFTFAALANKEDMKNRENFVGLLDRSVDSYKAAMAEYEKQNFIQGEAEAFRAMKDNYPKYLEYTKQVREALLRGTPADFEFVVSLVDKGGPWQVLQIQIDHTITKIYEMYTAISKSNNELQKKERAQKASLIVGVALGSSLVLFLIMLWIANRVSGSVGRVVGALTEISQNVSGAISQLSVAGQALSTSSTEAAASLEETVASLEEMTSMVSRNSDSAKQASSLADGSSSVAKEGEREINGLIESMSQISRDSKKIEEIIHVIDDIAFQTNLLALNAAVEAARAGEQGKGFAVVAEAVRALAQRSATAAKEINGLIKESVERTEKGSVVADNSGQVLSRIVSSVEQVVVLNREIAQASSEQSQGISQISKAMNQLDQASQSNAASSEEIAATAGEIERRAHELQQQVQILSSEVLGA</sequence>
<evidence type="ECO:0000256" key="5">
    <source>
        <dbReference type="SAM" id="MobiDB-lite"/>
    </source>
</evidence>
<keyword evidence="6" id="KW-0812">Transmembrane</keyword>
<evidence type="ECO:0000256" key="1">
    <source>
        <dbReference type="ARBA" id="ARBA00022481"/>
    </source>
</evidence>
<feature type="region of interest" description="Disordered" evidence="5">
    <location>
        <begin position="282"/>
        <end position="303"/>
    </location>
</feature>
<organism evidence="8 9">
    <name type="scientific">Bdellovibrio bacteriovorus (strain ATCC 15356 / DSM 50701 / NCIMB 9529 / HD100)</name>
    <dbReference type="NCBI Taxonomy" id="264462"/>
    <lineage>
        <taxon>Bacteria</taxon>
        <taxon>Pseudomonadati</taxon>
        <taxon>Bdellovibrionota</taxon>
        <taxon>Bdellovibrionia</taxon>
        <taxon>Bdellovibrionales</taxon>
        <taxon>Pseudobdellovibrionaceae</taxon>
        <taxon>Bdellovibrio</taxon>
    </lineage>
</organism>
<gene>
    <name evidence="8" type="primary">mcp</name>
    <name evidence="8" type="ordered locus">Bd3256</name>
</gene>
<dbReference type="GO" id="GO:0007165">
    <property type="term" value="P:signal transduction"/>
    <property type="evidence" value="ECO:0007669"/>
    <property type="project" value="UniProtKB-KW"/>
</dbReference>
<evidence type="ECO:0000256" key="2">
    <source>
        <dbReference type="ARBA" id="ARBA00029447"/>
    </source>
</evidence>
<dbReference type="SUPFAM" id="SSF58104">
    <property type="entry name" value="Methyl-accepting chemotaxis protein (MCP) signaling domain"/>
    <property type="match status" value="1"/>
</dbReference>
<feature type="transmembrane region" description="Helical" evidence="6">
    <location>
        <begin position="201"/>
        <end position="221"/>
    </location>
</feature>
<dbReference type="HOGENOM" id="CLU_000445_107_16_7"/>
<dbReference type="Proteomes" id="UP000008080">
    <property type="component" value="Chromosome"/>
</dbReference>
<feature type="coiled-coil region" evidence="4">
    <location>
        <begin position="438"/>
        <end position="483"/>
    </location>
</feature>
<evidence type="ECO:0000256" key="4">
    <source>
        <dbReference type="SAM" id="Coils"/>
    </source>
</evidence>
<dbReference type="GO" id="GO:0004888">
    <property type="term" value="F:transmembrane signaling receptor activity"/>
    <property type="evidence" value="ECO:0007669"/>
    <property type="project" value="InterPro"/>
</dbReference>
<accession>Q6MIA9</accession>
<dbReference type="InterPro" id="IPR004090">
    <property type="entry name" value="Chemotax_Me-accpt_rcpt"/>
</dbReference>
<feature type="compositionally biased region" description="Polar residues" evidence="5">
    <location>
        <begin position="282"/>
        <end position="301"/>
    </location>
</feature>
<dbReference type="Pfam" id="PF00015">
    <property type="entry name" value="MCPsignal"/>
    <property type="match status" value="1"/>
</dbReference>
<evidence type="ECO:0000313" key="9">
    <source>
        <dbReference type="Proteomes" id="UP000008080"/>
    </source>
</evidence>
<dbReference type="KEGG" id="bba:Bd3256"/>
<dbReference type="GO" id="GO:0006935">
    <property type="term" value="P:chemotaxis"/>
    <property type="evidence" value="ECO:0007669"/>
    <property type="project" value="InterPro"/>
</dbReference>
<keyword evidence="9" id="KW-1185">Reference proteome</keyword>
<comment type="similarity">
    <text evidence="2">Belongs to the methyl-accepting chemotaxis (MCP) protein family.</text>
</comment>
<keyword evidence="4" id="KW-0175">Coiled coil</keyword>
<feature type="domain" description="Methyl-accepting transducer" evidence="7">
    <location>
        <begin position="238"/>
        <end position="467"/>
    </location>
</feature>
<keyword evidence="1" id="KW-0488">Methylation</keyword>
<dbReference type="STRING" id="264462.Bd3256"/>
<dbReference type="PANTHER" id="PTHR43531">
    <property type="entry name" value="PROTEIN ICFG"/>
    <property type="match status" value="1"/>
</dbReference>
<keyword evidence="3" id="KW-0807">Transducer</keyword>
<dbReference type="InterPro" id="IPR051310">
    <property type="entry name" value="MCP_chemotaxis"/>
</dbReference>
<dbReference type="PANTHER" id="PTHR43531:SF14">
    <property type="entry name" value="METHYL-ACCEPTING CHEMOTAXIS PROTEIN I-RELATED"/>
    <property type="match status" value="1"/>
</dbReference>
<reference evidence="8 9" key="1">
    <citation type="journal article" date="2004" name="Science">
        <title>A predator unmasked: life cycle of Bdellovibrio bacteriovorus from a genomic perspective.</title>
        <authorList>
            <person name="Rendulic S."/>
            <person name="Jagtap P."/>
            <person name="Rosinus A."/>
            <person name="Eppinger M."/>
            <person name="Baar C."/>
            <person name="Lanz C."/>
            <person name="Keller H."/>
            <person name="Lambert C."/>
            <person name="Evans K.J."/>
            <person name="Goesmann A."/>
            <person name="Meyer F."/>
            <person name="Sockett R.E."/>
            <person name="Schuster S.C."/>
        </authorList>
    </citation>
    <scope>NUCLEOTIDE SEQUENCE [LARGE SCALE GENOMIC DNA]</scope>
    <source>
        <strain evidence="9">ATCC 15356 / DSM 50701 / NCIMB 9529 / HD100</strain>
    </source>
</reference>
<evidence type="ECO:0000259" key="7">
    <source>
        <dbReference type="PROSITE" id="PS50111"/>
    </source>
</evidence>
<dbReference type="PROSITE" id="PS50111">
    <property type="entry name" value="CHEMOTAXIS_TRANSDUC_2"/>
    <property type="match status" value="1"/>
</dbReference>
<evidence type="ECO:0000256" key="3">
    <source>
        <dbReference type="PROSITE-ProRule" id="PRU00284"/>
    </source>
</evidence>
<evidence type="ECO:0000256" key="6">
    <source>
        <dbReference type="SAM" id="Phobius"/>
    </source>
</evidence>
<dbReference type="CDD" id="cd11386">
    <property type="entry name" value="MCP_signal"/>
    <property type="match status" value="1"/>
</dbReference>
<dbReference type="SMART" id="SM00283">
    <property type="entry name" value="MA"/>
    <property type="match status" value="1"/>
</dbReference>
<dbReference type="Gene3D" id="1.10.287.950">
    <property type="entry name" value="Methyl-accepting chemotaxis protein"/>
    <property type="match status" value="1"/>
</dbReference>
<keyword evidence="6" id="KW-0472">Membrane</keyword>